<evidence type="ECO:0000313" key="2">
    <source>
        <dbReference type="EMBL" id="GAA0153383.1"/>
    </source>
</evidence>
<sequence length="115" mass="13254">MSFLAWRVLHNWVPVDEMMIKKGISMASKCVCCCQTETLEHVFFSNPIADQLWAYFAGLVFWEARNKAKQAAEPYYFQRICSRVSNLLITISKATMTKAEYWTGESFLASQLRLG</sequence>
<evidence type="ECO:0000259" key="1">
    <source>
        <dbReference type="Pfam" id="PF13966"/>
    </source>
</evidence>
<protein>
    <recommendedName>
        <fullName evidence="1">Reverse transcriptase zinc-binding domain-containing protein</fullName>
    </recommendedName>
</protein>
<accession>A0AAV3PQ07</accession>
<evidence type="ECO:0000313" key="3">
    <source>
        <dbReference type="Proteomes" id="UP001454036"/>
    </source>
</evidence>
<dbReference type="Proteomes" id="UP001454036">
    <property type="component" value="Unassembled WGS sequence"/>
</dbReference>
<dbReference type="InterPro" id="IPR026960">
    <property type="entry name" value="RVT-Znf"/>
</dbReference>
<proteinExistence type="predicted"/>
<comment type="caution">
    <text evidence="2">The sequence shown here is derived from an EMBL/GenBank/DDBJ whole genome shotgun (WGS) entry which is preliminary data.</text>
</comment>
<dbReference type="EMBL" id="BAABME010018310">
    <property type="protein sequence ID" value="GAA0153383.1"/>
    <property type="molecule type" value="Genomic_DNA"/>
</dbReference>
<organism evidence="2 3">
    <name type="scientific">Lithospermum erythrorhizon</name>
    <name type="common">Purple gromwell</name>
    <name type="synonym">Lithospermum officinale var. erythrorhizon</name>
    <dbReference type="NCBI Taxonomy" id="34254"/>
    <lineage>
        <taxon>Eukaryota</taxon>
        <taxon>Viridiplantae</taxon>
        <taxon>Streptophyta</taxon>
        <taxon>Embryophyta</taxon>
        <taxon>Tracheophyta</taxon>
        <taxon>Spermatophyta</taxon>
        <taxon>Magnoliopsida</taxon>
        <taxon>eudicotyledons</taxon>
        <taxon>Gunneridae</taxon>
        <taxon>Pentapetalae</taxon>
        <taxon>asterids</taxon>
        <taxon>lamiids</taxon>
        <taxon>Boraginales</taxon>
        <taxon>Boraginaceae</taxon>
        <taxon>Boraginoideae</taxon>
        <taxon>Lithospermeae</taxon>
        <taxon>Lithospermum</taxon>
    </lineage>
</organism>
<dbReference type="Pfam" id="PF13966">
    <property type="entry name" value="zf-RVT"/>
    <property type="match status" value="1"/>
</dbReference>
<name>A0AAV3PQ07_LITER</name>
<reference evidence="2 3" key="1">
    <citation type="submission" date="2024-01" db="EMBL/GenBank/DDBJ databases">
        <title>The complete chloroplast genome sequence of Lithospermum erythrorhizon: insights into the phylogenetic relationship among Boraginaceae species and the maternal lineages of purple gromwells.</title>
        <authorList>
            <person name="Okada T."/>
            <person name="Watanabe K."/>
        </authorList>
    </citation>
    <scope>NUCLEOTIDE SEQUENCE [LARGE SCALE GENOMIC DNA]</scope>
</reference>
<dbReference type="AlphaFoldDB" id="A0AAV3PQ07"/>
<keyword evidence="3" id="KW-1185">Reference proteome</keyword>
<gene>
    <name evidence="2" type="ORF">LIER_37667</name>
</gene>
<feature type="domain" description="Reverse transcriptase zinc-binding" evidence="1">
    <location>
        <begin position="1"/>
        <end position="53"/>
    </location>
</feature>